<evidence type="ECO:0000256" key="1">
    <source>
        <dbReference type="SAM" id="Phobius"/>
    </source>
</evidence>
<sequence length="172" mass="19533">MKNILNICIKNKIKVSIFTFITISVSLLLFFLRESNDGGNRVLKVVNCDAEVIIYGSDPSIVANISIDFSVNSTKGIISIDGKLYKDNKNMGVISRRIHFYVEVINDVILLSSVNNWVSEVNSIDDTLFNSLMIHEFYTIPNRKMQIDFSKKKEGYYGVSTKSIPFIYCSPR</sequence>
<protein>
    <submittedName>
        <fullName evidence="2">Uncharacterized protein</fullName>
    </submittedName>
</protein>
<dbReference type="GeneID" id="61816435"/>
<keyword evidence="1" id="KW-0472">Membrane</keyword>
<gene>
    <name evidence="2" type="ORF">ERS008476_03510</name>
</gene>
<keyword evidence="1" id="KW-1133">Transmembrane helix</keyword>
<evidence type="ECO:0000313" key="2">
    <source>
        <dbReference type="EMBL" id="CRY56466.1"/>
    </source>
</evidence>
<name>A0A0H5MHB6_YERIN</name>
<dbReference type="EMBL" id="CWJI01000014">
    <property type="protein sequence ID" value="CRY56466.1"/>
    <property type="molecule type" value="Genomic_DNA"/>
</dbReference>
<dbReference type="Proteomes" id="UP000043316">
    <property type="component" value="Unassembled WGS sequence"/>
</dbReference>
<reference evidence="3" key="1">
    <citation type="submission" date="2015-03" db="EMBL/GenBank/DDBJ databases">
        <authorList>
            <consortium name="Pathogen Informatics"/>
        </authorList>
    </citation>
    <scope>NUCLEOTIDE SEQUENCE [LARGE SCALE GENOMIC DNA]</scope>
    <source>
        <strain evidence="3">R148</strain>
    </source>
</reference>
<dbReference type="RefSeq" id="WP_019211782.1">
    <property type="nucleotide sequence ID" value="NZ_CWJI01000014.1"/>
</dbReference>
<keyword evidence="1" id="KW-0812">Transmembrane</keyword>
<organism evidence="2 3">
    <name type="scientific">Yersinia intermedia</name>
    <dbReference type="NCBI Taxonomy" id="631"/>
    <lineage>
        <taxon>Bacteria</taxon>
        <taxon>Pseudomonadati</taxon>
        <taxon>Pseudomonadota</taxon>
        <taxon>Gammaproteobacteria</taxon>
        <taxon>Enterobacterales</taxon>
        <taxon>Yersiniaceae</taxon>
        <taxon>Yersinia</taxon>
    </lineage>
</organism>
<accession>A0A0H5MHB6</accession>
<proteinExistence type="predicted"/>
<evidence type="ECO:0000313" key="3">
    <source>
        <dbReference type="Proteomes" id="UP000043316"/>
    </source>
</evidence>
<feature type="transmembrane region" description="Helical" evidence="1">
    <location>
        <begin position="12"/>
        <end position="32"/>
    </location>
</feature>
<dbReference type="AlphaFoldDB" id="A0A0H5MHB6"/>